<dbReference type="Proteomes" id="UP000064137">
    <property type="component" value="Chromosome"/>
</dbReference>
<evidence type="ECO:0000313" key="1">
    <source>
        <dbReference type="EMBL" id="ALZ83549.1"/>
    </source>
</evidence>
<organism evidence="1 3">
    <name type="scientific">Pseudomonas oryzihabitans</name>
    <dbReference type="NCBI Taxonomy" id="47885"/>
    <lineage>
        <taxon>Bacteria</taxon>
        <taxon>Pseudomonadati</taxon>
        <taxon>Pseudomonadota</taxon>
        <taxon>Gammaproteobacteria</taxon>
        <taxon>Pseudomonadales</taxon>
        <taxon>Pseudomonadaceae</taxon>
        <taxon>Pseudomonas</taxon>
    </lineage>
</organism>
<dbReference type="Proteomes" id="UP000078356">
    <property type="component" value="Unassembled WGS sequence"/>
</dbReference>
<accession>A0A0U4WNC9</accession>
<dbReference type="OrthoDB" id="6867226at2"/>
<protein>
    <submittedName>
        <fullName evidence="1">Uncharacterized protein</fullName>
    </submittedName>
</protein>
<reference evidence="2 4" key="2">
    <citation type="submission" date="2016-04" db="EMBL/GenBank/DDBJ databases">
        <title>Draft Genome Sequences of Staphylococcus capitis Strain H36, S. capitis Strain H65, S. cohnii Strain H62, S. hominis Strain H69, Mycobacterium iranicum Strain H39, Plantibacter sp. Strain H53, Pseudomonas oryzihabitans Strain H72, and Microbacterium sp. Strain H83, isolated from residential settings.</title>
        <authorList>
            <person name="Lymperopoulou D."/>
            <person name="Adams R.I."/>
            <person name="Lindow S."/>
            <person name="Coil D.A."/>
            <person name="Jospin G."/>
            <person name="Eisen J.A."/>
        </authorList>
    </citation>
    <scope>NUCLEOTIDE SEQUENCE [LARGE SCALE GENOMIC DNA]</scope>
    <source>
        <strain evidence="2 4">H72</strain>
    </source>
</reference>
<dbReference type="KEGG" id="por:APT59_04780"/>
<name>A0A0U4WNC9_9PSED</name>
<evidence type="ECO:0000313" key="2">
    <source>
        <dbReference type="EMBL" id="OAN26764.1"/>
    </source>
</evidence>
<evidence type="ECO:0000313" key="3">
    <source>
        <dbReference type="Proteomes" id="UP000064137"/>
    </source>
</evidence>
<evidence type="ECO:0000313" key="4">
    <source>
        <dbReference type="Proteomes" id="UP000078356"/>
    </source>
</evidence>
<gene>
    <name evidence="2" type="ORF">A4V15_22575</name>
    <name evidence="1" type="ORF">APT59_04780</name>
</gene>
<proteinExistence type="predicted"/>
<dbReference type="AlphaFoldDB" id="A0A0U4WNC9"/>
<dbReference type="RefSeq" id="WP_017640942.1">
    <property type="nucleotide sequence ID" value="NZ_CP013987.1"/>
</dbReference>
<sequence length="145" mass="15901">MSQYPFERRIVITLQSNNELTLDAALDQAVSRIKQGETHGGDEGLATAYSFHVDTVAEGPSGPVDLGEYLGRPATKAEQSVVDAGVVPRFRLGQTVAVQVGNGEPKPSSIQEVRLFPQVEGPCWLYLVEERVHRDYLPAKKLRAI</sequence>
<reference evidence="1 3" key="1">
    <citation type="submission" date="2016-01" db="EMBL/GenBank/DDBJ databases">
        <title>Annotation of Pseudomonas oryzihabitans USDA-ARS-USMARC-56511.</title>
        <authorList>
            <person name="Harhay G.P."/>
            <person name="Harhay D.M."/>
            <person name="Smith T.P.L."/>
            <person name="Bono J.L."/>
            <person name="Heaton M.P."/>
            <person name="Clawson M.L."/>
            <person name="Chitko-Mckown C.G."/>
            <person name="Capik S.F."/>
            <person name="DeDonder K.D."/>
            <person name="Apley M.D."/>
            <person name="Lubbers B.V."/>
            <person name="White B.J."/>
            <person name="Larson R.L."/>
        </authorList>
    </citation>
    <scope>NUCLEOTIDE SEQUENCE [LARGE SCALE GENOMIC DNA]</scope>
    <source>
        <strain evidence="1 3">USDA-ARS-USMARC-56511</strain>
    </source>
</reference>
<dbReference type="EMBL" id="LWCR01000033">
    <property type="protein sequence ID" value="OAN26764.1"/>
    <property type="molecule type" value="Genomic_DNA"/>
</dbReference>
<dbReference type="EMBL" id="CP013987">
    <property type="protein sequence ID" value="ALZ83549.1"/>
    <property type="molecule type" value="Genomic_DNA"/>
</dbReference>